<dbReference type="HOGENOM" id="CLU_3362458_0_0_1"/>
<keyword evidence="2" id="KW-1185">Reference proteome</keyword>
<dbReference type="EMBL" id="GL376567">
    <property type="status" value="NOT_ANNOTATED_CDS"/>
    <property type="molecule type" value="Genomic_DNA"/>
</dbReference>
<sequence>PKEEEALRVCESLSLSLPPRVDVPRQAPARGDGGTD</sequence>
<reference evidence="2" key="1">
    <citation type="journal article" date="2010" name="Genome Biol.">
        <title>Genome sequence of the necrotrophic plant pathogen Pythium ultimum reveals original pathogenicity mechanisms and effector repertoire.</title>
        <authorList>
            <person name="Levesque C.A."/>
            <person name="Brouwer H."/>
            <person name="Cano L."/>
            <person name="Hamilton J.P."/>
            <person name="Holt C."/>
            <person name="Huitema E."/>
            <person name="Raffaele S."/>
            <person name="Robideau G.P."/>
            <person name="Thines M."/>
            <person name="Win J."/>
            <person name="Zerillo M.M."/>
            <person name="Beakes G.W."/>
            <person name="Boore J.L."/>
            <person name="Busam D."/>
            <person name="Dumas B."/>
            <person name="Ferriera S."/>
            <person name="Fuerstenberg S.I."/>
            <person name="Gachon C.M."/>
            <person name="Gaulin E."/>
            <person name="Govers F."/>
            <person name="Grenville-Briggs L."/>
            <person name="Horner N."/>
            <person name="Hostetler J."/>
            <person name="Jiang R.H."/>
            <person name="Johnson J."/>
            <person name="Krajaejun T."/>
            <person name="Lin H."/>
            <person name="Meijer H.J."/>
            <person name="Moore B."/>
            <person name="Morris P."/>
            <person name="Phuntmart V."/>
            <person name="Puiu D."/>
            <person name="Shetty J."/>
            <person name="Stajich J.E."/>
            <person name="Tripathy S."/>
            <person name="Wawra S."/>
            <person name="van West P."/>
            <person name="Whitty B.R."/>
            <person name="Coutinho P.M."/>
            <person name="Henrissat B."/>
            <person name="Martin F."/>
            <person name="Thomas P.D."/>
            <person name="Tyler B.M."/>
            <person name="De Vries R.P."/>
            <person name="Kamoun S."/>
            <person name="Yandell M."/>
            <person name="Tisserat N."/>
            <person name="Buell C.R."/>
        </authorList>
    </citation>
    <scope>NUCLEOTIDE SEQUENCE</scope>
    <source>
        <strain evidence="2">DAOM:BR144</strain>
    </source>
</reference>
<accession>K3WG48</accession>
<protein>
    <submittedName>
        <fullName evidence="1">Uncharacterized protein</fullName>
    </submittedName>
</protein>
<dbReference type="Proteomes" id="UP000019132">
    <property type="component" value="Unassembled WGS sequence"/>
</dbReference>
<organism evidence="1 2">
    <name type="scientific">Globisporangium ultimum (strain ATCC 200006 / CBS 805.95 / DAOM BR144)</name>
    <name type="common">Pythium ultimum</name>
    <dbReference type="NCBI Taxonomy" id="431595"/>
    <lineage>
        <taxon>Eukaryota</taxon>
        <taxon>Sar</taxon>
        <taxon>Stramenopiles</taxon>
        <taxon>Oomycota</taxon>
        <taxon>Peronosporomycetes</taxon>
        <taxon>Pythiales</taxon>
        <taxon>Pythiaceae</taxon>
        <taxon>Globisporangium</taxon>
    </lineage>
</organism>
<reference evidence="1" key="3">
    <citation type="submission" date="2015-02" db="UniProtKB">
        <authorList>
            <consortium name="EnsemblProtists"/>
        </authorList>
    </citation>
    <scope>IDENTIFICATION</scope>
    <source>
        <strain evidence="1">DAOM BR144</strain>
    </source>
</reference>
<dbReference type="EnsemblProtists" id="PYU1_T003939">
    <property type="protein sequence ID" value="PYU1_T003939"/>
    <property type="gene ID" value="PYU1_G003929"/>
</dbReference>
<reference evidence="2" key="2">
    <citation type="submission" date="2010-04" db="EMBL/GenBank/DDBJ databases">
        <authorList>
            <person name="Buell R."/>
            <person name="Hamilton J."/>
            <person name="Hostetler J."/>
        </authorList>
    </citation>
    <scope>NUCLEOTIDE SEQUENCE [LARGE SCALE GENOMIC DNA]</scope>
    <source>
        <strain evidence="2">DAOM:BR144</strain>
    </source>
</reference>
<evidence type="ECO:0000313" key="2">
    <source>
        <dbReference type="Proteomes" id="UP000019132"/>
    </source>
</evidence>
<evidence type="ECO:0000313" key="1">
    <source>
        <dbReference type="EnsemblProtists" id="PYU1_T003939"/>
    </source>
</evidence>
<proteinExistence type="predicted"/>
<name>K3WG48_GLOUD</name>
<dbReference type="VEuPathDB" id="FungiDB:PYU1_G003929"/>
<dbReference type="InParanoid" id="K3WG48"/>
<dbReference type="AlphaFoldDB" id="K3WG48"/>